<comment type="caution">
    <text evidence="11">The sequence shown here is derived from an EMBL/GenBank/DDBJ whole genome shotgun (WGS) entry which is preliminary data.</text>
</comment>
<evidence type="ECO:0000256" key="8">
    <source>
        <dbReference type="ARBA" id="ARBA00023180"/>
    </source>
</evidence>
<reference evidence="11 12" key="1">
    <citation type="journal article" date="2018" name="Sci. Rep.">
        <title>Comparative analysis of the Pocillopora damicornis genome highlights role of immune system in coral evolution.</title>
        <authorList>
            <person name="Cunning R."/>
            <person name="Bay R.A."/>
            <person name="Gillette P."/>
            <person name="Baker A.C."/>
            <person name="Traylor-Knowles N."/>
        </authorList>
    </citation>
    <scope>NUCLEOTIDE SEQUENCE [LARGE SCALE GENOMIC DNA]</scope>
    <source>
        <strain evidence="11">RSMAS</strain>
        <tissue evidence="11">Whole animal</tissue>
    </source>
</reference>
<dbReference type="STRING" id="46731.A0A3M6TBR8"/>
<dbReference type="AlphaFoldDB" id="A0A3M6TBR8"/>
<evidence type="ECO:0000313" key="11">
    <source>
        <dbReference type="EMBL" id="RMX38791.1"/>
    </source>
</evidence>
<dbReference type="PANTHER" id="PTHR48071">
    <property type="entry name" value="SRCR DOMAIN-CONTAINING PROTEIN"/>
    <property type="match status" value="1"/>
</dbReference>
<dbReference type="Gene3D" id="3.10.250.10">
    <property type="entry name" value="SRCR-like domain"/>
    <property type="match status" value="1"/>
</dbReference>
<feature type="disulfide bond" evidence="9">
    <location>
        <begin position="63"/>
        <end position="124"/>
    </location>
</feature>
<evidence type="ECO:0000256" key="4">
    <source>
        <dbReference type="ARBA" id="ARBA00022737"/>
    </source>
</evidence>
<dbReference type="InterPro" id="IPR036772">
    <property type="entry name" value="SRCR-like_dom_sf"/>
</dbReference>
<evidence type="ECO:0000256" key="2">
    <source>
        <dbReference type="ARBA" id="ARBA00022692"/>
    </source>
</evidence>
<dbReference type="PANTHER" id="PTHR48071:SF18">
    <property type="entry name" value="DELETED IN MALIGNANT BRAIN TUMORS 1 PROTEIN-RELATED"/>
    <property type="match status" value="1"/>
</dbReference>
<dbReference type="InterPro" id="IPR001190">
    <property type="entry name" value="SRCR"/>
</dbReference>
<dbReference type="Pfam" id="PF00530">
    <property type="entry name" value="SRCR"/>
    <property type="match status" value="1"/>
</dbReference>
<evidence type="ECO:0000256" key="9">
    <source>
        <dbReference type="PROSITE-ProRule" id="PRU00196"/>
    </source>
</evidence>
<dbReference type="PRINTS" id="PR00258">
    <property type="entry name" value="SPERACTRCPTR"/>
</dbReference>
<keyword evidence="6" id="KW-0472">Membrane</keyword>
<proteinExistence type="predicted"/>
<dbReference type="EMBL" id="RCHS01003942">
    <property type="protein sequence ID" value="RMX38791.1"/>
    <property type="molecule type" value="Genomic_DNA"/>
</dbReference>
<keyword evidence="3" id="KW-0732">Signal</keyword>
<comment type="subcellular location">
    <subcellularLocation>
        <location evidence="1">Membrane</location>
        <topology evidence="1">Single-pass membrane protein</topology>
    </subcellularLocation>
</comment>
<dbReference type="SMART" id="SM00202">
    <property type="entry name" value="SR"/>
    <property type="match status" value="1"/>
</dbReference>
<name>A0A3M6TBR8_POCDA</name>
<dbReference type="OrthoDB" id="5989951at2759"/>
<evidence type="ECO:0000256" key="1">
    <source>
        <dbReference type="ARBA" id="ARBA00004167"/>
    </source>
</evidence>
<keyword evidence="2" id="KW-0812">Transmembrane</keyword>
<gene>
    <name evidence="11" type="ORF">pdam_00017680</name>
</gene>
<evidence type="ECO:0000256" key="7">
    <source>
        <dbReference type="ARBA" id="ARBA00023157"/>
    </source>
</evidence>
<organism evidence="11 12">
    <name type="scientific">Pocillopora damicornis</name>
    <name type="common">Cauliflower coral</name>
    <name type="synonym">Millepora damicornis</name>
    <dbReference type="NCBI Taxonomy" id="46731"/>
    <lineage>
        <taxon>Eukaryota</taxon>
        <taxon>Metazoa</taxon>
        <taxon>Cnidaria</taxon>
        <taxon>Anthozoa</taxon>
        <taxon>Hexacorallia</taxon>
        <taxon>Scleractinia</taxon>
        <taxon>Astrocoeniina</taxon>
        <taxon>Pocilloporidae</taxon>
        <taxon>Pocillopora</taxon>
    </lineage>
</organism>
<evidence type="ECO:0000256" key="3">
    <source>
        <dbReference type="ARBA" id="ARBA00022729"/>
    </source>
</evidence>
<keyword evidence="5" id="KW-1133">Transmembrane helix</keyword>
<evidence type="ECO:0000256" key="6">
    <source>
        <dbReference type="ARBA" id="ARBA00023136"/>
    </source>
</evidence>
<evidence type="ECO:0000313" key="12">
    <source>
        <dbReference type="Proteomes" id="UP000275408"/>
    </source>
</evidence>
<feature type="domain" description="SRCR" evidence="10">
    <location>
        <begin position="25"/>
        <end position="125"/>
    </location>
</feature>
<keyword evidence="8" id="KW-0325">Glycoprotein</keyword>
<accession>A0A3M6TBR8</accession>
<dbReference type="FunFam" id="3.10.250.10:FF:000016">
    <property type="entry name" value="Scavenger receptor cysteine-rich protein type 12"/>
    <property type="match status" value="1"/>
</dbReference>
<keyword evidence="4" id="KW-0677">Repeat</keyword>
<dbReference type="GO" id="GO:0016020">
    <property type="term" value="C:membrane"/>
    <property type="evidence" value="ECO:0007669"/>
    <property type="project" value="UniProtKB-SubCell"/>
</dbReference>
<protein>
    <recommendedName>
        <fullName evidence="10">SRCR domain-containing protein</fullName>
    </recommendedName>
</protein>
<dbReference type="Proteomes" id="UP000275408">
    <property type="component" value="Unassembled WGS sequence"/>
</dbReference>
<dbReference type="PROSITE" id="PS50287">
    <property type="entry name" value="SRCR_2"/>
    <property type="match status" value="1"/>
</dbReference>
<keyword evidence="7 9" id="KW-1015">Disulfide bond</keyword>
<keyword evidence="12" id="KW-1185">Reference proteome</keyword>
<dbReference type="SUPFAM" id="SSF56487">
    <property type="entry name" value="SRCR-like"/>
    <property type="match status" value="1"/>
</dbReference>
<sequence length="283" mass="32497">MSILFPRVAADDAMGGCALKRGRDLRLVDGGSDNQGRIEIYFNETWWRLCKHHFNHQALTFVCRTLGLPDPLRMFHDFDFGTGNYSYLPREFQCDSEDTTLLDCRHEEYYDSHCDEDATVGVSCGELVYAECDGGSNRTDLSGSLHFMKGSKPQERRCEWIIGDERDPKGDHVIINTYVKRGAECGTQLNIQMFPDQHYDHVIMCRETTTQIIEYDAPKVFVIIDQQLVDNVSFDGAYVFLQGSYESGEPFTAQLNEMFNLIHRSTLKSGINFFDSEYMKSYM</sequence>
<feature type="disulfide bond" evidence="9">
    <location>
        <begin position="50"/>
        <end position="114"/>
    </location>
</feature>
<evidence type="ECO:0000256" key="5">
    <source>
        <dbReference type="ARBA" id="ARBA00022989"/>
    </source>
</evidence>
<feature type="disulfide bond" evidence="9">
    <location>
        <begin position="94"/>
        <end position="104"/>
    </location>
</feature>
<evidence type="ECO:0000259" key="10">
    <source>
        <dbReference type="PROSITE" id="PS50287"/>
    </source>
</evidence>